<dbReference type="EMBL" id="LGFG01000029">
    <property type="protein sequence ID" value="KUK23372.1"/>
    <property type="molecule type" value="Genomic_DNA"/>
</dbReference>
<accession>A0A101ERJ3</accession>
<dbReference type="AlphaFoldDB" id="A0A101ERJ3"/>
<proteinExistence type="predicted"/>
<dbReference type="GO" id="GO:0032955">
    <property type="term" value="P:regulation of division septum assembly"/>
    <property type="evidence" value="ECO:0007669"/>
    <property type="project" value="InterPro"/>
</dbReference>
<evidence type="ECO:0000313" key="1">
    <source>
        <dbReference type="EMBL" id="KUK23372.1"/>
    </source>
</evidence>
<comment type="caution">
    <text evidence="1">The sequence shown here is derived from an EMBL/GenBank/DDBJ whole genome shotgun (WGS) entry which is preliminary data.</text>
</comment>
<dbReference type="InterPro" id="IPR036707">
    <property type="entry name" value="MinE_sf"/>
</dbReference>
<dbReference type="Gene3D" id="3.30.1070.10">
    <property type="entry name" value="Cell division topological specificity factor MinE"/>
    <property type="match status" value="1"/>
</dbReference>
<protein>
    <recommendedName>
        <fullName evidence="3">Cell division topological specificity factor MinE</fullName>
    </recommendedName>
</protein>
<reference evidence="1 2" key="1">
    <citation type="journal article" date="2015" name="MBio">
        <title>Genome-Resolved Metagenomic Analysis Reveals Roles for Candidate Phyla and Other Microbial Community Members in Biogeochemical Transformations in Oil Reservoirs.</title>
        <authorList>
            <person name="Hu P."/>
            <person name="Tom L."/>
            <person name="Singh A."/>
            <person name="Thomas B.C."/>
            <person name="Baker B.J."/>
            <person name="Piceno Y.M."/>
            <person name="Andersen G.L."/>
            <person name="Banfield J.F."/>
        </authorList>
    </citation>
    <scope>NUCLEOTIDE SEQUENCE [LARGE SCALE GENOMIC DNA]</scope>
    <source>
        <strain evidence="1">46_26</strain>
    </source>
</reference>
<name>A0A101ERJ3_9THEM</name>
<dbReference type="GO" id="GO:0051301">
    <property type="term" value="P:cell division"/>
    <property type="evidence" value="ECO:0007669"/>
    <property type="project" value="InterPro"/>
</dbReference>
<gene>
    <name evidence="1" type="ORF">XD57_0535</name>
</gene>
<dbReference type="PATRIC" id="fig|93930.3.peg.1379"/>
<evidence type="ECO:0008006" key="3">
    <source>
        <dbReference type="Google" id="ProtNLM"/>
    </source>
</evidence>
<sequence length="91" mass="10926">MKFLFWEFGKKNKSRETAKKRLEQIVGTTKRRQMNITEIIPKEILDKNSDKIKERIASWLSETFNVEKEKIKIDLEEREGHVVIITNVFFK</sequence>
<dbReference type="Proteomes" id="UP000058636">
    <property type="component" value="Unassembled WGS sequence"/>
</dbReference>
<evidence type="ECO:0000313" key="2">
    <source>
        <dbReference type="Proteomes" id="UP000058636"/>
    </source>
</evidence>
<dbReference type="RefSeq" id="WP_004082422.1">
    <property type="nucleotide sequence ID" value="NZ_DAITJQ010000005.1"/>
</dbReference>
<organism evidence="1 2">
    <name type="scientific">Thermotoga petrophila</name>
    <dbReference type="NCBI Taxonomy" id="93929"/>
    <lineage>
        <taxon>Bacteria</taxon>
        <taxon>Thermotogati</taxon>
        <taxon>Thermotogota</taxon>
        <taxon>Thermotogae</taxon>
        <taxon>Thermotogales</taxon>
        <taxon>Thermotogaceae</taxon>
        <taxon>Thermotoga</taxon>
    </lineage>
</organism>